<organism evidence="1 2">
    <name type="scientific">Metschnikowia bicuspidata</name>
    <dbReference type="NCBI Taxonomy" id="27322"/>
    <lineage>
        <taxon>Eukaryota</taxon>
        <taxon>Fungi</taxon>
        <taxon>Dikarya</taxon>
        <taxon>Ascomycota</taxon>
        <taxon>Saccharomycotina</taxon>
        <taxon>Pichiomycetes</taxon>
        <taxon>Metschnikowiaceae</taxon>
        <taxon>Metschnikowia</taxon>
    </lineage>
</organism>
<dbReference type="AlphaFoldDB" id="A0A4P9ZGV4"/>
<gene>
    <name evidence="1" type="ORF">METBISCDRAFT_26570</name>
</gene>
<reference evidence="2" key="1">
    <citation type="journal article" date="2018" name="Nat. Microbiol.">
        <title>Leveraging single-cell genomics to expand the fungal tree of life.</title>
        <authorList>
            <person name="Ahrendt S.R."/>
            <person name="Quandt C.A."/>
            <person name="Ciobanu D."/>
            <person name="Clum A."/>
            <person name="Salamov A."/>
            <person name="Andreopoulos B."/>
            <person name="Cheng J.F."/>
            <person name="Woyke T."/>
            <person name="Pelin A."/>
            <person name="Henrissat B."/>
            <person name="Reynolds N.K."/>
            <person name="Benny G.L."/>
            <person name="Smith M.E."/>
            <person name="James T.Y."/>
            <person name="Grigoriev I.V."/>
        </authorList>
    </citation>
    <scope>NUCLEOTIDE SEQUENCE [LARGE SCALE GENOMIC DNA]</scope>
    <source>
        <strain evidence="2">Baker2002</strain>
    </source>
</reference>
<proteinExistence type="predicted"/>
<dbReference type="OrthoDB" id="283815at2759"/>
<accession>A0A4P9ZGV4</accession>
<keyword evidence="2" id="KW-1185">Reference proteome</keyword>
<evidence type="ECO:0000313" key="2">
    <source>
        <dbReference type="Proteomes" id="UP000268321"/>
    </source>
</evidence>
<sequence>MAEKLQLMDLPIPGPQLQQSADFHLKRSSNPLMATSVPILPVEKRLLAKRRYSCPTCNTYLQNPIADPRLIKISEKEFALDVYPVLLAKIVADATADDVINCVLSVINPLPTSINVKIATAETIPANITGIGSEITVSLPLTAFVVPARREKIALLETLPTHMLTDATRASRAEKLARSINNGGQISWVNDKEPVKEQGTNWVSMSFAYSSVGPTQATKPPKIPFYVTVETKMPQKWTSSTGGLKFGFWAVERT</sequence>
<evidence type="ECO:0000313" key="1">
    <source>
        <dbReference type="EMBL" id="RKP31491.1"/>
    </source>
</evidence>
<name>A0A4P9ZGV4_9ASCO</name>
<dbReference type="Proteomes" id="UP000268321">
    <property type="component" value="Unassembled WGS sequence"/>
</dbReference>
<protein>
    <submittedName>
        <fullName evidence="1">Uncharacterized protein</fullName>
    </submittedName>
</protein>
<dbReference type="EMBL" id="ML004441">
    <property type="protein sequence ID" value="RKP31491.1"/>
    <property type="molecule type" value="Genomic_DNA"/>
</dbReference>